<keyword evidence="10" id="KW-1185">Reference proteome</keyword>
<dbReference type="RefSeq" id="WP_169749978.1">
    <property type="nucleotide sequence ID" value="NZ_JBEZVI010000010.1"/>
</dbReference>
<dbReference type="PANTHER" id="PTHR43806">
    <property type="entry name" value="PEPTIDASE S8"/>
    <property type="match status" value="1"/>
</dbReference>
<dbReference type="EMBL" id="JBEZVI010000010">
    <property type="protein sequence ID" value="MEU3711310.1"/>
    <property type="molecule type" value="Genomic_DNA"/>
</dbReference>
<dbReference type="Gene3D" id="3.40.50.200">
    <property type="entry name" value="Peptidase S8/S53 domain"/>
    <property type="match status" value="1"/>
</dbReference>
<evidence type="ECO:0000313" key="10">
    <source>
        <dbReference type="Proteomes" id="UP001550853"/>
    </source>
</evidence>
<keyword evidence="6" id="KW-0812">Transmembrane</keyword>
<evidence type="ECO:0000313" key="9">
    <source>
        <dbReference type="EMBL" id="MEU3711310.1"/>
    </source>
</evidence>
<feature type="chain" id="PRO_5046121900" evidence="7">
    <location>
        <begin position="31"/>
        <end position="401"/>
    </location>
</feature>
<protein>
    <submittedName>
        <fullName evidence="9">S8 family serine peptidase</fullName>
    </submittedName>
</protein>
<dbReference type="Pfam" id="PF00082">
    <property type="entry name" value="Peptidase_S8"/>
    <property type="match status" value="1"/>
</dbReference>
<proteinExistence type="inferred from homology"/>
<keyword evidence="6" id="KW-0472">Membrane</keyword>
<keyword evidence="7" id="KW-0732">Signal</keyword>
<evidence type="ECO:0000256" key="4">
    <source>
        <dbReference type="ARBA" id="ARBA00022825"/>
    </source>
</evidence>
<comment type="caution">
    <text evidence="5">Lacks conserved residue(s) required for the propagation of feature annotation.</text>
</comment>
<evidence type="ECO:0000256" key="1">
    <source>
        <dbReference type="ARBA" id="ARBA00011073"/>
    </source>
</evidence>
<dbReference type="PANTHER" id="PTHR43806:SF11">
    <property type="entry name" value="CEREVISIN-RELATED"/>
    <property type="match status" value="1"/>
</dbReference>
<dbReference type="InterPro" id="IPR015500">
    <property type="entry name" value="Peptidase_S8_subtilisin-rel"/>
</dbReference>
<evidence type="ECO:0000256" key="2">
    <source>
        <dbReference type="ARBA" id="ARBA00022670"/>
    </source>
</evidence>
<evidence type="ECO:0000256" key="5">
    <source>
        <dbReference type="PROSITE-ProRule" id="PRU01240"/>
    </source>
</evidence>
<keyword evidence="4" id="KW-0720">Serine protease</keyword>
<evidence type="ECO:0000256" key="6">
    <source>
        <dbReference type="SAM" id="Phobius"/>
    </source>
</evidence>
<gene>
    <name evidence="9" type="ORF">AB0E61_14595</name>
</gene>
<dbReference type="PROSITE" id="PS51892">
    <property type="entry name" value="SUBTILASE"/>
    <property type="match status" value="1"/>
</dbReference>
<dbReference type="Proteomes" id="UP001550853">
    <property type="component" value="Unassembled WGS sequence"/>
</dbReference>
<organism evidence="9 10">
    <name type="scientific">Streptomyces catenulae</name>
    <dbReference type="NCBI Taxonomy" id="66875"/>
    <lineage>
        <taxon>Bacteria</taxon>
        <taxon>Bacillati</taxon>
        <taxon>Actinomycetota</taxon>
        <taxon>Actinomycetes</taxon>
        <taxon>Kitasatosporales</taxon>
        <taxon>Streptomycetaceae</taxon>
        <taxon>Streptomyces</taxon>
    </lineage>
</organism>
<evidence type="ECO:0000256" key="7">
    <source>
        <dbReference type="SAM" id="SignalP"/>
    </source>
</evidence>
<dbReference type="SUPFAM" id="SSF52743">
    <property type="entry name" value="Subtilisin-like"/>
    <property type="match status" value="1"/>
</dbReference>
<keyword evidence="2" id="KW-0645">Protease</keyword>
<feature type="signal peptide" evidence="7">
    <location>
        <begin position="1"/>
        <end position="30"/>
    </location>
</feature>
<comment type="similarity">
    <text evidence="1 5">Belongs to the peptidase S8 family.</text>
</comment>
<dbReference type="InterPro" id="IPR000209">
    <property type="entry name" value="Peptidase_S8/S53_dom"/>
</dbReference>
<reference evidence="9 10" key="1">
    <citation type="submission" date="2024-06" db="EMBL/GenBank/DDBJ databases">
        <title>The Natural Products Discovery Center: Release of the First 8490 Sequenced Strains for Exploring Actinobacteria Biosynthetic Diversity.</title>
        <authorList>
            <person name="Kalkreuter E."/>
            <person name="Kautsar S.A."/>
            <person name="Yang D."/>
            <person name="Bader C.D."/>
            <person name="Teijaro C.N."/>
            <person name="Fluegel L."/>
            <person name="Davis C.M."/>
            <person name="Simpson J.R."/>
            <person name="Lauterbach L."/>
            <person name="Steele A.D."/>
            <person name="Gui C."/>
            <person name="Meng S."/>
            <person name="Li G."/>
            <person name="Viehrig K."/>
            <person name="Ye F."/>
            <person name="Su P."/>
            <person name="Kiefer A.F."/>
            <person name="Nichols A."/>
            <person name="Cepeda A.J."/>
            <person name="Yan W."/>
            <person name="Fan B."/>
            <person name="Jiang Y."/>
            <person name="Adhikari A."/>
            <person name="Zheng C.-J."/>
            <person name="Schuster L."/>
            <person name="Cowan T.M."/>
            <person name="Smanski M.J."/>
            <person name="Chevrette M.G."/>
            <person name="De Carvalho L.P.S."/>
            <person name="Shen B."/>
        </authorList>
    </citation>
    <scope>NUCLEOTIDE SEQUENCE [LARGE SCALE GENOMIC DNA]</scope>
    <source>
        <strain evidence="9 10">NPDC033039</strain>
    </source>
</reference>
<evidence type="ECO:0000256" key="3">
    <source>
        <dbReference type="ARBA" id="ARBA00022801"/>
    </source>
</evidence>
<dbReference type="PRINTS" id="PR00723">
    <property type="entry name" value="SUBTILISIN"/>
</dbReference>
<keyword evidence="6" id="KW-1133">Transmembrane helix</keyword>
<keyword evidence="3" id="KW-0378">Hydrolase</keyword>
<evidence type="ECO:0000259" key="8">
    <source>
        <dbReference type="Pfam" id="PF00082"/>
    </source>
</evidence>
<comment type="caution">
    <text evidence="9">The sequence shown here is derived from an EMBL/GenBank/DDBJ whole genome shotgun (WGS) entry which is preliminary data.</text>
</comment>
<dbReference type="InterPro" id="IPR050131">
    <property type="entry name" value="Peptidase_S8_subtilisin-like"/>
</dbReference>
<accession>A0ABV2YZZ1</accession>
<sequence>MSDRRRKLSLRATTVGCVLLAAAVPLPAVAAPFTDSAVLPQISTALDGTKCVKHSSGTARATPWPQKLLGIGKAHPLSEGRGVTVGVVDGGLDASVPALAGRASGTGKDCSGHGTFLAGVVAAARTPDIGFEGVAPQARVVGAAVAAEGYSGAADPDAVAAGIRRTVDHGARVVLVGVGAARSSGALKSALAYAQQKDVVVVAGAGTESRSHGVSYPAAYPRVVSVAAVNVEGAPLGGDAEQAAATGGATVRVDLTAPGDRVLSVGPGGGHFTGSGDPVAAAFVAGTAALVRARDPQLSADAVRERLRATAVRGAGAVPDAATGYGMVDPEGAVAALRPGGSAPGPGSGSVAAAYQADQPPPQVASGPVWAMAGGVAAVAAVAALLAVVIPRGRARGWRAP</sequence>
<feature type="domain" description="Peptidase S8/S53" evidence="8">
    <location>
        <begin position="80"/>
        <end position="326"/>
    </location>
</feature>
<dbReference type="InterPro" id="IPR036852">
    <property type="entry name" value="Peptidase_S8/S53_dom_sf"/>
</dbReference>
<feature type="transmembrane region" description="Helical" evidence="6">
    <location>
        <begin position="369"/>
        <end position="390"/>
    </location>
</feature>
<name>A0ABV2YZZ1_9ACTN</name>